<evidence type="ECO:0000313" key="4">
    <source>
        <dbReference type="Proteomes" id="UP000179807"/>
    </source>
</evidence>
<comment type="caution">
    <text evidence="3">The sequence shown here is derived from an EMBL/GenBank/DDBJ whole genome shotgun (WGS) entry which is preliminary data.</text>
</comment>
<keyword evidence="4" id="KW-1185">Reference proteome</keyword>
<reference evidence="3" key="1">
    <citation type="submission" date="2016-10" db="EMBL/GenBank/DDBJ databases">
        <authorList>
            <person name="Benchimol M."/>
            <person name="Almeida L.G."/>
            <person name="Vasconcelos A.T."/>
            <person name="Perreira-Neves A."/>
            <person name="Rosa I.A."/>
            <person name="Tasca T."/>
            <person name="Bogo M.R."/>
            <person name="de Souza W."/>
        </authorList>
    </citation>
    <scope>NUCLEOTIDE SEQUENCE [LARGE SCALE GENOMIC DNA]</scope>
    <source>
        <strain evidence="3">K</strain>
    </source>
</reference>
<dbReference type="Gene3D" id="1.10.10.10">
    <property type="entry name" value="Winged helix-like DNA-binding domain superfamily/Winged helix DNA-binding domain"/>
    <property type="match status" value="1"/>
</dbReference>
<proteinExistence type="predicted"/>
<gene>
    <name evidence="3" type="ORF">TRFO_20635</name>
</gene>
<evidence type="ECO:0000256" key="1">
    <source>
        <dbReference type="SAM" id="MobiDB-lite"/>
    </source>
</evidence>
<protein>
    <recommendedName>
        <fullName evidence="2">Initiator binding domain-containing protein</fullName>
    </recommendedName>
</protein>
<dbReference type="InterPro" id="IPR018845">
    <property type="entry name" value="Initiator-bd"/>
</dbReference>
<dbReference type="Pfam" id="PF10416">
    <property type="entry name" value="IBD"/>
    <property type="match status" value="1"/>
</dbReference>
<dbReference type="RefSeq" id="XP_068363305.1">
    <property type="nucleotide sequence ID" value="XM_068501517.1"/>
</dbReference>
<sequence length="538" mass="61942">MKFTVKVLHVLQFVKMFPQYRNTCGATWRSDNKHFLCHSTILANFLSIKANTINANFRSHGFKIIPMNSIDIMKEFPDLVDPRNWKMRTNFKFDFTPTSTVNEVNLIPCKQTEPKVVTVFPIQILHQNQHQEKPSNSIQKKTIISNLPPETQSLLNQDPNVFLHTELFYNKMSGTHQRRQFLISACTKEWKRVYGARSRGCLNIIVNEICMALSNTIEGKQIRNNVIYLLSNQEESATQKDEDDFNLNEQLINNSIHHPNFSPNRNFPEKCTEPNNKNPSSNENVNENMSKSVKENMNQLQHFILVDEDENDGEVADGNESVNQNVEENDILVTFCQFLNFFIRYGSISKAVDYIRELSRFSCMVSLPDFIYNHSTPSSQFENTPHFQSWFQPSFNNAVSTRILDTQPRNTWLLRPSSTPGKFTIHHKRSDYGKMRVIATHICFNTLSLNKEPAFTVSFENGEVVGASTWQSILFDIMKLSTENGLAIDVEGKSSHYVTADQLIVEQEQFQQQSQSLGLPFSFSSQSDFQIPSSQRLF</sequence>
<organism evidence="3 4">
    <name type="scientific">Tritrichomonas foetus</name>
    <dbReference type="NCBI Taxonomy" id="1144522"/>
    <lineage>
        <taxon>Eukaryota</taxon>
        <taxon>Metamonada</taxon>
        <taxon>Parabasalia</taxon>
        <taxon>Tritrichomonadida</taxon>
        <taxon>Tritrichomonadidae</taxon>
        <taxon>Tritrichomonas</taxon>
    </lineage>
</organism>
<name>A0A1J4KFD8_9EUKA</name>
<dbReference type="VEuPathDB" id="TrichDB:TRFO_20635"/>
<evidence type="ECO:0000259" key="2">
    <source>
        <dbReference type="Pfam" id="PF10416"/>
    </source>
</evidence>
<dbReference type="EMBL" id="MLAK01000619">
    <property type="protein sequence ID" value="OHT10169.1"/>
    <property type="molecule type" value="Genomic_DNA"/>
</dbReference>
<feature type="compositionally biased region" description="Low complexity" evidence="1">
    <location>
        <begin position="274"/>
        <end position="287"/>
    </location>
</feature>
<dbReference type="GeneID" id="94836221"/>
<dbReference type="AlphaFoldDB" id="A0A1J4KFD8"/>
<dbReference type="Proteomes" id="UP000179807">
    <property type="component" value="Unassembled WGS sequence"/>
</dbReference>
<accession>A0A1J4KFD8</accession>
<evidence type="ECO:0000313" key="3">
    <source>
        <dbReference type="EMBL" id="OHT10169.1"/>
    </source>
</evidence>
<feature type="domain" description="Initiator binding" evidence="2">
    <location>
        <begin position="2"/>
        <end position="90"/>
    </location>
</feature>
<dbReference type="InterPro" id="IPR036388">
    <property type="entry name" value="WH-like_DNA-bd_sf"/>
</dbReference>
<feature type="region of interest" description="Disordered" evidence="1">
    <location>
        <begin position="257"/>
        <end position="287"/>
    </location>
</feature>